<protein>
    <recommendedName>
        <fullName evidence="4">Phage tail protein</fullName>
    </recommendedName>
</protein>
<name>A0A3A8K4J2_9BACT</name>
<evidence type="ECO:0000313" key="3">
    <source>
        <dbReference type="Proteomes" id="UP000268313"/>
    </source>
</evidence>
<gene>
    <name evidence="2" type="ORF">D7X32_15110</name>
</gene>
<proteinExistence type="predicted"/>
<dbReference type="OrthoDB" id="5489946at2"/>
<evidence type="ECO:0008006" key="4">
    <source>
        <dbReference type="Google" id="ProtNLM"/>
    </source>
</evidence>
<feature type="region of interest" description="Disordered" evidence="1">
    <location>
        <begin position="171"/>
        <end position="194"/>
    </location>
</feature>
<evidence type="ECO:0000256" key="1">
    <source>
        <dbReference type="SAM" id="MobiDB-lite"/>
    </source>
</evidence>
<accession>A0A3A8K4J2</accession>
<dbReference type="AlphaFoldDB" id="A0A3A8K4J2"/>
<comment type="caution">
    <text evidence="2">The sequence shown here is derived from an EMBL/GenBank/DDBJ whole genome shotgun (WGS) entry which is preliminary data.</text>
</comment>
<dbReference type="EMBL" id="RAWE01000046">
    <property type="protein sequence ID" value="RKH03043.1"/>
    <property type="molecule type" value="Genomic_DNA"/>
</dbReference>
<organism evidence="2 3">
    <name type="scientific">Corallococcus carmarthensis</name>
    <dbReference type="NCBI Taxonomy" id="2316728"/>
    <lineage>
        <taxon>Bacteria</taxon>
        <taxon>Pseudomonadati</taxon>
        <taxon>Myxococcota</taxon>
        <taxon>Myxococcia</taxon>
        <taxon>Myxococcales</taxon>
        <taxon>Cystobacterineae</taxon>
        <taxon>Myxococcaceae</taxon>
        <taxon>Corallococcus</taxon>
    </lineage>
</organism>
<sequence>MRICVKTAVMPKNKTWASPMKVDFGEDLLPGERVLAAMAGLSYFRLYYADNGSTSEAVGQTSVTLVPNLTEDAVHVTASLVMTNYDGAEAASSTDGTGHDSFVRITVVAVLGVMNPAYQAVAGNLYGLAGQWADAIPIASASAEARAFLAGFYIAGSSAKELSSLSFTSSVERPGGAQAKVSGTATQSGDEERTGTADVAFLSTDGVTSYRVLSIDTGSSQWTEVDDERYGVTCAFSVTPTLASGETVRRAGVLLQNVNINFERDKTSDLELFEAGVTSDTLSVTNGKTISGTLILNIFNSRTGDDYGVAPPPESNLTAFVIAEITRPRPGGAS</sequence>
<reference evidence="3" key="1">
    <citation type="submission" date="2018-09" db="EMBL/GenBank/DDBJ databases">
        <authorList>
            <person name="Livingstone P.G."/>
            <person name="Whitworth D.E."/>
        </authorList>
    </citation>
    <scope>NUCLEOTIDE SEQUENCE [LARGE SCALE GENOMIC DNA]</scope>
    <source>
        <strain evidence="3">CA043D</strain>
    </source>
</reference>
<evidence type="ECO:0000313" key="2">
    <source>
        <dbReference type="EMBL" id="RKH03043.1"/>
    </source>
</evidence>
<dbReference type="Proteomes" id="UP000268313">
    <property type="component" value="Unassembled WGS sequence"/>
</dbReference>
<dbReference type="RefSeq" id="WP_120603248.1">
    <property type="nucleotide sequence ID" value="NZ_JABFJX010000231.1"/>
</dbReference>
<keyword evidence="3" id="KW-1185">Reference proteome</keyword>